<dbReference type="GO" id="GO:0000978">
    <property type="term" value="F:RNA polymerase II cis-regulatory region sequence-specific DNA binding"/>
    <property type="evidence" value="ECO:0007669"/>
    <property type="project" value="InterPro"/>
</dbReference>
<dbReference type="SMART" id="SM00399">
    <property type="entry name" value="ZnF_C4"/>
    <property type="match status" value="1"/>
</dbReference>
<evidence type="ECO:0000256" key="1">
    <source>
        <dbReference type="ARBA" id="ARBA00004123"/>
    </source>
</evidence>
<dbReference type="InterPro" id="IPR013088">
    <property type="entry name" value="Znf_NHR/GATA"/>
</dbReference>
<feature type="domain" description="Nuclear receptor" evidence="11">
    <location>
        <begin position="106"/>
        <end position="179"/>
    </location>
</feature>
<evidence type="ECO:0000256" key="5">
    <source>
        <dbReference type="ARBA" id="ARBA00022833"/>
    </source>
</evidence>
<evidence type="ECO:0000256" key="6">
    <source>
        <dbReference type="ARBA" id="ARBA00023015"/>
    </source>
</evidence>
<keyword evidence="6" id="KW-0805">Transcription regulation</keyword>
<keyword evidence="7" id="KW-0238">DNA-binding</keyword>
<evidence type="ECO:0000256" key="7">
    <source>
        <dbReference type="ARBA" id="ARBA00023125"/>
    </source>
</evidence>
<evidence type="ECO:0000256" key="2">
    <source>
        <dbReference type="ARBA" id="ARBA00005993"/>
    </source>
</evidence>
<dbReference type="CDD" id="cd06960">
    <property type="entry name" value="NR_DBD_HNF4A"/>
    <property type="match status" value="1"/>
</dbReference>
<evidence type="ECO:0000256" key="8">
    <source>
        <dbReference type="ARBA" id="ARBA00023163"/>
    </source>
</evidence>
<accession>A0A914C077</accession>
<dbReference type="InterPro" id="IPR049636">
    <property type="entry name" value="HNF4-like_DBD"/>
</dbReference>
<sequence length="374" mass="43194">MLAIENTFDQEWEDLITILGKEYECKNWDFTKNCDAATQLNSSCIWHELQENIGIKLFQEYDIKMENLNHSPDDQILQMIKSELPDFIDIQEPCSSNSLNNEHEKPKFCVICGVETNCYHYDVASCNGCKTFFRRTIILKKTYACKRDGDCNLAEGTRCRACRFDKCVLAGMNLQAIKFSDEVNVQQIAADLAKRKRSLLDNTQPVVCKSSPTFDQSFYCNEIDSLVYLEYKTRRLRESTYNPTNLYSSISEILKFPSALATVDKYQKPPDWPLDIKVVTQIEKSRLHDLPHPPELDIRKRHWLSTDVVLAIEMAKALPIYQKLDEQDKVILLAHVSLVNAALTSSFYSYENKSETIFYPDGQMPIMSRLTQQK</sequence>
<dbReference type="InterPro" id="IPR050274">
    <property type="entry name" value="Nuclear_hormone_rcpt_NR2"/>
</dbReference>
<dbReference type="GO" id="GO:0008270">
    <property type="term" value="F:zinc ion binding"/>
    <property type="evidence" value="ECO:0007669"/>
    <property type="project" value="UniProtKB-KW"/>
</dbReference>
<dbReference type="Gene3D" id="3.30.50.10">
    <property type="entry name" value="Erythroid Transcription Factor GATA-1, subunit A"/>
    <property type="match status" value="1"/>
</dbReference>
<keyword evidence="8" id="KW-0804">Transcription</keyword>
<comment type="subcellular location">
    <subcellularLocation>
        <location evidence="1">Nucleus</location>
    </subcellularLocation>
</comment>
<comment type="similarity">
    <text evidence="2">Belongs to the nuclear hormone receptor family.</text>
</comment>
<keyword evidence="5" id="KW-0862">Zinc</keyword>
<dbReference type="PROSITE" id="PS51030">
    <property type="entry name" value="NUCLEAR_REC_DBD_2"/>
    <property type="match status" value="1"/>
</dbReference>
<evidence type="ECO:0000256" key="10">
    <source>
        <dbReference type="ARBA" id="ARBA00023242"/>
    </source>
</evidence>
<dbReference type="FunFam" id="3.30.50.10:FF:000030">
    <property type="entry name" value="Nuclear Hormone Receptor family"/>
    <property type="match status" value="1"/>
</dbReference>
<evidence type="ECO:0000259" key="12">
    <source>
        <dbReference type="PROSITE" id="PS51843"/>
    </source>
</evidence>
<dbReference type="Pfam" id="PF00104">
    <property type="entry name" value="Hormone_recep"/>
    <property type="match status" value="1"/>
</dbReference>
<reference evidence="14" key="1">
    <citation type="submission" date="2022-11" db="UniProtKB">
        <authorList>
            <consortium name="WormBaseParasite"/>
        </authorList>
    </citation>
    <scope>IDENTIFICATION</scope>
</reference>
<dbReference type="WBParaSite" id="ACRNAN_Path_1408.g5533.t1">
    <property type="protein sequence ID" value="ACRNAN_Path_1408.g5533.t1"/>
    <property type="gene ID" value="ACRNAN_Path_1408.g5533"/>
</dbReference>
<evidence type="ECO:0000259" key="11">
    <source>
        <dbReference type="PROSITE" id="PS51030"/>
    </source>
</evidence>
<dbReference type="AlphaFoldDB" id="A0A914C077"/>
<dbReference type="InterPro" id="IPR000536">
    <property type="entry name" value="Nucl_hrmn_rcpt_lig-bd"/>
</dbReference>
<keyword evidence="10" id="KW-0539">Nucleus</keyword>
<dbReference type="SUPFAM" id="SSF57716">
    <property type="entry name" value="Glucocorticoid receptor-like (DNA-binding domain)"/>
    <property type="match status" value="1"/>
</dbReference>
<proteinExistence type="inferred from homology"/>
<dbReference type="InterPro" id="IPR001628">
    <property type="entry name" value="Znf_hrmn_rcpt"/>
</dbReference>
<dbReference type="GO" id="GO:0003700">
    <property type="term" value="F:DNA-binding transcription factor activity"/>
    <property type="evidence" value="ECO:0007669"/>
    <property type="project" value="InterPro"/>
</dbReference>
<dbReference type="PRINTS" id="PR00047">
    <property type="entry name" value="STROIDFINGER"/>
</dbReference>
<dbReference type="PANTHER" id="PTHR24083">
    <property type="entry name" value="NUCLEAR HORMONE RECEPTOR"/>
    <property type="match status" value="1"/>
</dbReference>
<keyword evidence="4" id="KW-0863">Zinc-finger</keyword>
<organism evidence="13 14">
    <name type="scientific">Acrobeloides nanus</name>
    <dbReference type="NCBI Taxonomy" id="290746"/>
    <lineage>
        <taxon>Eukaryota</taxon>
        <taxon>Metazoa</taxon>
        <taxon>Ecdysozoa</taxon>
        <taxon>Nematoda</taxon>
        <taxon>Chromadorea</taxon>
        <taxon>Rhabditida</taxon>
        <taxon>Tylenchina</taxon>
        <taxon>Cephalobomorpha</taxon>
        <taxon>Cephaloboidea</taxon>
        <taxon>Cephalobidae</taxon>
        <taxon>Acrobeloides</taxon>
    </lineage>
</organism>
<name>A0A914C077_9BILA</name>
<evidence type="ECO:0000256" key="4">
    <source>
        <dbReference type="ARBA" id="ARBA00022771"/>
    </source>
</evidence>
<keyword evidence="9" id="KW-0675">Receptor</keyword>
<dbReference type="InterPro" id="IPR035500">
    <property type="entry name" value="NHR-like_dom_sf"/>
</dbReference>
<dbReference type="SUPFAM" id="SSF48508">
    <property type="entry name" value="Nuclear receptor ligand-binding domain"/>
    <property type="match status" value="1"/>
</dbReference>
<dbReference type="Proteomes" id="UP000887540">
    <property type="component" value="Unplaced"/>
</dbReference>
<evidence type="ECO:0000256" key="9">
    <source>
        <dbReference type="ARBA" id="ARBA00023170"/>
    </source>
</evidence>
<keyword evidence="13" id="KW-1185">Reference proteome</keyword>
<evidence type="ECO:0000313" key="14">
    <source>
        <dbReference type="WBParaSite" id="ACRNAN_Path_1408.g5533.t1"/>
    </source>
</evidence>
<evidence type="ECO:0000256" key="3">
    <source>
        <dbReference type="ARBA" id="ARBA00022723"/>
    </source>
</evidence>
<evidence type="ECO:0000313" key="13">
    <source>
        <dbReference type="Proteomes" id="UP000887540"/>
    </source>
</evidence>
<dbReference type="Gene3D" id="1.10.565.10">
    <property type="entry name" value="Retinoid X Receptor"/>
    <property type="match status" value="1"/>
</dbReference>
<protein>
    <submittedName>
        <fullName evidence="14">Nuclear receptor domain-containing protein</fullName>
    </submittedName>
</protein>
<feature type="domain" description="NR LBD" evidence="12">
    <location>
        <begin position="274"/>
        <end position="374"/>
    </location>
</feature>
<dbReference type="Pfam" id="PF00105">
    <property type="entry name" value="zf-C4"/>
    <property type="match status" value="1"/>
</dbReference>
<keyword evidence="3" id="KW-0479">Metal-binding</keyword>
<dbReference type="PROSITE" id="PS00031">
    <property type="entry name" value="NUCLEAR_REC_DBD_1"/>
    <property type="match status" value="1"/>
</dbReference>
<dbReference type="PROSITE" id="PS51843">
    <property type="entry name" value="NR_LBD"/>
    <property type="match status" value="1"/>
</dbReference>
<dbReference type="GO" id="GO:0005634">
    <property type="term" value="C:nucleus"/>
    <property type="evidence" value="ECO:0007669"/>
    <property type="project" value="UniProtKB-SubCell"/>
</dbReference>